<organism evidence="8 9">
    <name type="scientific">Streptomyces shenzhenensis</name>
    <dbReference type="NCBI Taxonomy" id="943815"/>
    <lineage>
        <taxon>Bacteria</taxon>
        <taxon>Bacillati</taxon>
        <taxon>Actinomycetota</taxon>
        <taxon>Actinomycetes</taxon>
        <taxon>Kitasatosporales</taxon>
        <taxon>Streptomycetaceae</taxon>
        <taxon>Streptomyces</taxon>
    </lineage>
</organism>
<dbReference type="GO" id="GO:0019290">
    <property type="term" value="P:siderophore biosynthetic process"/>
    <property type="evidence" value="ECO:0007669"/>
    <property type="project" value="InterPro"/>
</dbReference>
<accession>A0A3M0I1Y2</accession>
<feature type="region of interest" description="Disordered" evidence="6">
    <location>
        <begin position="1"/>
        <end position="82"/>
    </location>
</feature>
<dbReference type="PROSITE" id="PS51186">
    <property type="entry name" value="GNAT"/>
    <property type="match status" value="1"/>
</dbReference>
<protein>
    <recommendedName>
        <fullName evidence="3">Lysine N-acyltransferase MbtK</fullName>
    </recommendedName>
    <alternativeName>
        <fullName evidence="5">Mycobactin synthase protein K</fullName>
    </alternativeName>
</protein>
<feature type="compositionally biased region" description="Polar residues" evidence="6">
    <location>
        <begin position="1"/>
        <end position="10"/>
    </location>
</feature>
<dbReference type="SUPFAM" id="SSF55729">
    <property type="entry name" value="Acyl-CoA N-acyltransferases (Nat)"/>
    <property type="match status" value="1"/>
</dbReference>
<dbReference type="Proteomes" id="UP000270471">
    <property type="component" value="Unassembled WGS sequence"/>
</dbReference>
<sequence length="332" mass="34353">MSPADASTDTGPVPVHPGSSGPGGDSEETLDLRLPAELIALIAGEPRDTDDSAGAGPLATGDERGLSPTGVGPGFAADAGRRSALDTGSSFAAQADLPSAVQAGPPSAGEAGSLFETVAHSSAETDARSFSAADAALFSAADDDLLDHVAGWGPTGTSVGLFQLVPVRLDHDLPLISRWMNDPAVAAFWDLAGSQDRTEEHLCAQLTGDGRSVPCLGTLDGTPMSYWEIYRADLDPLARHYPARPHDTGIHLLIGGVADRGRGLGSALLRAVAELILSRRPACARVIAEPDLRNTPSMAAFLSAGFRLAAEVDLPAKRAGLMIRDRSLRDVL</sequence>
<dbReference type="InterPro" id="IPR019432">
    <property type="entry name" value="Acyltransferase_MbtK/IucB-like"/>
</dbReference>
<name>A0A3M0I1Y2_9ACTN</name>
<keyword evidence="4" id="KW-0046">Antibiotic resistance</keyword>
<evidence type="ECO:0000313" key="8">
    <source>
        <dbReference type="EMBL" id="RMB82774.1"/>
    </source>
</evidence>
<evidence type="ECO:0000256" key="4">
    <source>
        <dbReference type="ARBA" id="ARBA00023251"/>
    </source>
</evidence>
<dbReference type="GO" id="GO:0016410">
    <property type="term" value="F:N-acyltransferase activity"/>
    <property type="evidence" value="ECO:0007669"/>
    <property type="project" value="TreeGrafter"/>
</dbReference>
<dbReference type="SMART" id="SM01006">
    <property type="entry name" value="AlcB"/>
    <property type="match status" value="1"/>
</dbReference>
<dbReference type="AlphaFoldDB" id="A0A3M0I1Y2"/>
<evidence type="ECO:0000256" key="1">
    <source>
        <dbReference type="ARBA" id="ARBA00003818"/>
    </source>
</evidence>
<comment type="pathway">
    <text evidence="2">Siderophore biosynthesis; mycobactin biosynthesis.</text>
</comment>
<feature type="domain" description="N-acetyltransferase" evidence="7">
    <location>
        <begin position="162"/>
        <end position="327"/>
    </location>
</feature>
<evidence type="ECO:0000256" key="2">
    <source>
        <dbReference type="ARBA" id="ARBA00005102"/>
    </source>
</evidence>
<dbReference type="InterPro" id="IPR000182">
    <property type="entry name" value="GNAT_dom"/>
</dbReference>
<dbReference type="PANTHER" id="PTHR31438">
    <property type="entry name" value="LYSINE N-ACYLTRANSFERASE C17G9.06C-RELATED"/>
    <property type="match status" value="1"/>
</dbReference>
<dbReference type="Pfam" id="PF13523">
    <property type="entry name" value="Acetyltransf_8"/>
    <property type="match status" value="1"/>
</dbReference>
<reference evidence="8 9" key="1">
    <citation type="submission" date="2017-11" db="EMBL/GenBank/DDBJ databases">
        <title>Draft genome of actinobacteria isolated from guarana (Paullinia cupana (Mart.) Ducke.</title>
        <authorList>
            <person name="Siqueira K.A."/>
            <person name="Liotti R.G."/>
            <person name="Mendes T.A.O."/>
            <person name="Soares M.A."/>
        </authorList>
    </citation>
    <scope>NUCLEOTIDE SEQUENCE [LARGE SCALE GENOMIC DNA]</scope>
    <source>
        <strain evidence="8 9">193</strain>
    </source>
</reference>
<dbReference type="Gene3D" id="3.40.630.30">
    <property type="match status" value="1"/>
</dbReference>
<comment type="function">
    <text evidence="1">Acyltransferase required for the direct transfer of medium- to long-chain fatty acyl moieties from a carrier protein (MbtL) on to the epsilon-amino group of lysine residue in the mycobactin core.</text>
</comment>
<dbReference type="InterPro" id="IPR016181">
    <property type="entry name" value="Acyl_CoA_acyltransferase"/>
</dbReference>
<dbReference type="EMBL" id="PENI01000020">
    <property type="protein sequence ID" value="RMB82774.1"/>
    <property type="molecule type" value="Genomic_DNA"/>
</dbReference>
<gene>
    <name evidence="8" type="ORF">CTZ28_27375</name>
</gene>
<evidence type="ECO:0000313" key="9">
    <source>
        <dbReference type="Proteomes" id="UP000270471"/>
    </source>
</evidence>
<evidence type="ECO:0000259" key="7">
    <source>
        <dbReference type="PROSITE" id="PS51186"/>
    </source>
</evidence>
<keyword evidence="9" id="KW-1185">Reference proteome</keyword>
<comment type="caution">
    <text evidence="8">The sequence shown here is derived from an EMBL/GenBank/DDBJ whole genome shotgun (WGS) entry which is preliminary data.</text>
</comment>
<evidence type="ECO:0000256" key="3">
    <source>
        <dbReference type="ARBA" id="ARBA00020586"/>
    </source>
</evidence>
<dbReference type="UniPathway" id="UPA00011"/>
<proteinExistence type="predicted"/>
<dbReference type="RefSeq" id="WP_121892413.1">
    <property type="nucleotide sequence ID" value="NZ_PENI01000020.1"/>
</dbReference>
<dbReference type="GO" id="GO:0046677">
    <property type="term" value="P:response to antibiotic"/>
    <property type="evidence" value="ECO:0007669"/>
    <property type="project" value="UniProtKB-KW"/>
</dbReference>
<evidence type="ECO:0000256" key="5">
    <source>
        <dbReference type="ARBA" id="ARBA00031122"/>
    </source>
</evidence>
<evidence type="ECO:0000256" key="6">
    <source>
        <dbReference type="SAM" id="MobiDB-lite"/>
    </source>
</evidence>
<dbReference type="OrthoDB" id="9087497at2"/>
<dbReference type="PANTHER" id="PTHR31438:SF1">
    <property type="entry name" value="LYSINE N-ACYLTRANSFERASE C17G9.06C-RELATED"/>
    <property type="match status" value="1"/>
</dbReference>